<feature type="domain" description="Gcp-like" evidence="1">
    <location>
        <begin position="33"/>
        <end position="152"/>
    </location>
</feature>
<name>A0A506UB04_9HYPH</name>
<dbReference type="RefSeq" id="WP_141149334.1">
    <property type="nucleotide sequence ID" value="NZ_VHLG01000007.1"/>
</dbReference>
<organism evidence="2 3">
    <name type="scientific">Martelella alba</name>
    <dbReference type="NCBI Taxonomy" id="2590451"/>
    <lineage>
        <taxon>Bacteria</taxon>
        <taxon>Pseudomonadati</taxon>
        <taxon>Pseudomonadota</taxon>
        <taxon>Alphaproteobacteria</taxon>
        <taxon>Hyphomicrobiales</taxon>
        <taxon>Aurantimonadaceae</taxon>
        <taxon>Martelella</taxon>
    </lineage>
</organism>
<dbReference type="NCBIfam" id="TIGR03725">
    <property type="entry name" value="T6A_YeaZ"/>
    <property type="match status" value="1"/>
</dbReference>
<keyword evidence="3" id="KW-1185">Reference proteome</keyword>
<dbReference type="OrthoDB" id="9809995at2"/>
<sequence length="217" mass="22048">MIILAIETAGADCAACLFDSNGERLLAAVSETIGKGHAERLMTMIDEVVQASGLPLSAVNRIAVNIGPGSFTGIRVGVATARALALALDVECVGVTTLDVFARQSHSQTAGRNVLITMDAKRGEAYCALYDGKGHLRLAPAAYAYDALAGLAGEHDAVIAGSGGIAAGLDHIVPLAGVRVETIAALAAEMAAGNAVSPLYLRAPDAKPQGGFKVARA</sequence>
<evidence type="ECO:0000313" key="3">
    <source>
        <dbReference type="Proteomes" id="UP000318801"/>
    </source>
</evidence>
<dbReference type="EMBL" id="VHLG01000007">
    <property type="protein sequence ID" value="TPW30125.1"/>
    <property type="molecule type" value="Genomic_DNA"/>
</dbReference>
<accession>A0A506UB04</accession>
<protein>
    <submittedName>
        <fullName evidence="2">tRNA (Adenosine(37)-N6)-threonylcarbamoyltransferase complex dimerization subunit type 1 TsaB</fullName>
    </submittedName>
</protein>
<dbReference type="SUPFAM" id="SSF53067">
    <property type="entry name" value="Actin-like ATPase domain"/>
    <property type="match status" value="1"/>
</dbReference>
<dbReference type="InterPro" id="IPR000905">
    <property type="entry name" value="Gcp-like_dom"/>
</dbReference>
<comment type="caution">
    <text evidence="2">The sequence shown here is derived from an EMBL/GenBank/DDBJ whole genome shotgun (WGS) entry which is preliminary data.</text>
</comment>
<dbReference type="InterPro" id="IPR022496">
    <property type="entry name" value="T6A_TsaB"/>
</dbReference>
<dbReference type="GO" id="GO:0002949">
    <property type="term" value="P:tRNA threonylcarbamoyladenosine modification"/>
    <property type="evidence" value="ECO:0007669"/>
    <property type="project" value="InterPro"/>
</dbReference>
<gene>
    <name evidence="2" type="primary">tsaB</name>
    <name evidence="2" type="ORF">FJU08_12440</name>
</gene>
<dbReference type="GO" id="GO:0005829">
    <property type="term" value="C:cytosol"/>
    <property type="evidence" value="ECO:0007669"/>
    <property type="project" value="TreeGrafter"/>
</dbReference>
<dbReference type="PANTHER" id="PTHR11735:SF11">
    <property type="entry name" value="TRNA THREONYLCARBAMOYLADENOSINE BIOSYNTHESIS PROTEIN TSAB"/>
    <property type="match status" value="1"/>
</dbReference>
<dbReference type="AlphaFoldDB" id="A0A506UB04"/>
<evidence type="ECO:0000259" key="1">
    <source>
        <dbReference type="Pfam" id="PF00814"/>
    </source>
</evidence>
<dbReference type="GO" id="GO:0016740">
    <property type="term" value="F:transferase activity"/>
    <property type="evidence" value="ECO:0007669"/>
    <property type="project" value="UniProtKB-KW"/>
</dbReference>
<evidence type="ECO:0000313" key="2">
    <source>
        <dbReference type="EMBL" id="TPW30125.1"/>
    </source>
</evidence>
<reference evidence="2 3" key="1">
    <citation type="submission" date="2019-06" db="EMBL/GenBank/DDBJ databases">
        <authorList>
            <person name="Li M."/>
        </authorList>
    </citation>
    <scope>NUCLEOTIDE SEQUENCE [LARGE SCALE GENOMIC DNA]</scope>
    <source>
        <strain evidence="2 3">BGMRC2036</strain>
    </source>
</reference>
<dbReference type="Proteomes" id="UP000318801">
    <property type="component" value="Unassembled WGS sequence"/>
</dbReference>
<dbReference type="Pfam" id="PF00814">
    <property type="entry name" value="TsaD"/>
    <property type="match status" value="1"/>
</dbReference>
<proteinExistence type="predicted"/>
<keyword evidence="2" id="KW-0808">Transferase</keyword>
<dbReference type="InterPro" id="IPR043129">
    <property type="entry name" value="ATPase_NBD"/>
</dbReference>
<dbReference type="Gene3D" id="3.30.420.40">
    <property type="match status" value="2"/>
</dbReference>
<dbReference type="PANTHER" id="PTHR11735">
    <property type="entry name" value="TRNA N6-ADENOSINE THREONYLCARBAMOYLTRANSFERASE"/>
    <property type="match status" value="1"/>
</dbReference>